<feature type="transmembrane region" description="Helical" evidence="5">
    <location>
        <begin position="1205"/>
        <end position="1228"/>
    </location>
</feature>
<dbReference type="Pfam" id="PF13306">
    <property type="entry name" value="LRR_5"/>
    <property type="match status" value="1"/>
</dbReference>
<dbReference type="InterPro" id="IPR026906">
    <property type="entry name" value="LRR_5"/>
</dbReference>
<dbReference type="OrthoDB" id="5789657at2759"/>
<dbReference type="InterPro" id="IPR032675">
    <property type="entry name" value="LRR_dom_sf"/>
</dbReference>
<feature type="transmembrane region" description="Helical" evidence="5">
    <location>
        <begin position="828"/>
        <end position="852"/>
    </location>
</feature>
<evidence type="ECO:0000256" key="2">
    <source>
        <dbReference type="ARBA" id="ARBA00022729"/>
    </source>
</evidence>
<dbReference type="SUPFAM" id="SSF52058">
    <property type="entry name" value="L domain-like"/>
    <property type="match status" value="3"/>
</dbReference>
<dbReference type="FunFam" id="3.80.10.10:FF:000770">
    <property type="entry name" value="Uncharacterized protein"/>
    <property type="match status" value="1"/>
</dbReference>
<dbReference type="FunFam" id="3.80.10.10:FF:001164">
    <property type="entry name" value="GH01279p"/>
    <property type="match status" value="1"/>
</dbReference>
<evidence type="ECO:0000313" key="7">
    <source>
        <dbReference type="Proteomes" id="UP001152320"/>
    </source>
</evidence>
<keyword evidence="2" id="KW-0732">Signal</keyword>
<dbReference type="Gene3D" id="3.80.10.10">
    <property type="entry name" value="Ribonuclease Inhibitor"/>
    <property type="match status" value="5"/>
</dbReference>
<dbReference type="SMART" id="SM01411">
    <property type="entry name" value="Ephrin_rec_like"/>
    <property type="match status" value="3"/>
</dbReference>
<keyword evidence="7" id="KW-1185">Reference proteome</keyword>
<dbReference type="SMART" id="SM00369">
    <property type="entry name" value="LRR_TYP"/>
    <property type="match status" value="22"/>
</dbReference>
<feature type="transmembrane region" description="Helical" evidence="5">
    <location>
        <begin position="873"/>
        <end position="890"/>
    </location>
</feature>
<evidence type="ECO:0000313" key="6">
    <source>
        <dbReference type="EMBL" id="KAJ8024860.1"/>
    </source>
</evidence>
<dbReference type="SMART" id="SM00365">
    <property type="entry name" value="LRR_SD22"/>
    <property type="match status" value="9"/>
</dbReference>
<dbReference type="PANTHER" id="PTHR24366:SF96">
    <property type="entry name" value="LEUCINE RICH REPEAT CONTAINING 53"/>
    <property type="match status" value="1"/>
</dbReference>
<dbReference type="PROSITE" id="PS51450">
    <property type="entry name" value="LRR"/>
    <property type="match status" value="8"/>
</dbReference>
<evidence type="ECO:0000256" key="5">
    <source>
        <dbReference type="SAM" id="Phobius"/>
    </source>
</evidence>
<keyword evidence="1" id="KW-0433">Leucine-rich repeat</keyword>
<dbReference type="Proteomes" id="UP001152320">
    <property type="component" value="Chromosome 18"/>
</dbReference>
<comment type="caution">
    <text evidence="6">The sequence shown here is derived from an EMBL/GenBank/DDBJ whole genome shotgun (WGS) entry which is preliminary data.</text>
</comment>
<dbReference type="SUPFAM" id="SSF57184">
    <property type="entry name" value="Growth factor receptor domain"/>
    <property type="match status" value="1"/>
</dbReference>
<feature type="transmembrane region" description="Helical" evidence="5">
    <location>
        <begin position="1176"/>
        <end position="1193"/>
    </location>
</feature>
<feature type="transmembrane region" description="Helical" evidence="5">
    <location>
        <begin position="935"/>
        <end position="955"/>
    </location>
</feature>
<dbReference type="EMBL" id="JAIZAY010000018">
    <property type="protein sequence ID" value="KAJ8024860.1"/>
    <property type="molecule type" value="Genomic_DNA"/>
</dbReference>
<evidence type="ECO:0000256" key="4">
    <source>
        <dbReference type="ARBA" id="ARBA00023180"/>
    </source>
</evidence>
<keyword evidence="5" id="KW-1133">Transmembrane helix</keyword>
<dbReference type="AlphaFoldDB" id="A0A9Q1BFP5"/>
<dbReference type="InterPro" id="IPR001611">
    <property type="entry name" value="Leu-rich_rpt"/>
</dbReference>
<dbReference type="PANTHER" id="PTHR24366">
    <property type="entry name" value="IG(IMMUNOGLOBULIN) AND LRR(LEUCINE RICH REPEAT) DOMAINS"/>
    <property type="match status" value="1"/>
</dbReference>
<keyword evidence="3" id="KW-0677">Repeat</keyword>
<gene>
    <name evidence="6" type="ORF">HOLleu_34893</name>
</gene>
<protein>
    <submittedName>
        <fullName evidence="6">Insulin-like growth factor-binding protein complex acid labile subunit</fullName>
    </submittedName>
</protein>
<evidence type="ECO:0000256" key="3">
    <source>
        <dbReference type="ARBA" id="ARBA00022737"/>
    </source>
</evidence>
<dbReference type="SMART" id="SM00364">
    <property type="entry name" value="LRR_BAC"/>
    <property type="match status" value="10"/>
</dbReference>
<keyword evidence="5" id="KW-0812">Transmembrane</keyword>
<organism evidence="6 7">
    <name type="scientific">Holothuria leucospilota</name>
    <name type="common">Black long sea cucumber</name>
    <name type="synonym">Mertensiothuria leucospilota</name>
    <dbReference type="NCBI Taxonomy" id="206669"/>
    <lineage>
        <taxon>Eukaryota</taxon>
        <taxon>Metazoa</taxon>
        <taxon>Echinodermata</taxon>
        <taxon>Eleutherozoa</taxon>
        <taxon>Echinozoa</taxon>
        <taxon>Holothuroidea</taxon>
        <taxon>Aspidochirotacea</taxon>
        <taxon>Aspidochirotida</taxon>
        <taxon>Holothuriidae</taxon>
        <taxon>Holothuria</taxon>
    </lineage>
</organism>
<dbReference type="Pfam" id="PF13855">
    <property type="entry name" value="LRR_8"/>
    <property type="match status" value="5"/>
</dbReference>
<sequence length="1254" mass="143314">MFHNTSSLKTINLQTNEIEDIQPYAFNKLRSLQTLDLSYNKISTLSKGIVSNITTLGNLIFSYNSIKDIHVETFSGLGSLTNLDVSGNLIQKLLPDSFTNLPNVRVIILSYNLIKDIHVEAFSGLGSLTNLDLFGNQIENLPKGVFSNLIKLEVLDLTFNRIKYVHEEQFRGLQSFICLYLGNNQISTVTWNTFKDLDLHELDLSNNNLNDIPEGIFAGNLNIRELYLANNSLKDIPESTFAGLIFLEKLFLQQNNLTIIRGDSFLDLGNLYTLHLSENFIQNLQGRAFQGLYNLKYLLLNDNKLKSILRDVFSDLKKLQVLDLSNNQIEKISSDDFVFCHLLSSLSLKGNSLKELPEDVFINTRRLQVLDLSENNIEVVSKETFSVLKKLDEMSLNGNKISKIAGNVFSSQNELSILILSNNNISCLPNDLFNKTSLRKTLDISRNQLTRLPHLLFRSNKTSHTLEALFLQRNRLNYLPRNMFQGLKKLKFVCLSFNNINGVADGAFAGTKLQHIYLYGNNITILENSSFINEKDQEIHLYANPLVRVRNTTFKEWEGTNISLYLSCDSIEEIQRTHVGIKCVTPTFVPTMVVNYLIVGALQREGFYCTTFLGETSECAPCPRGTYGDGLGGCSPCPPGGYYQDYIGILIDDPNKMVCKQCPNGTFAKFGNAYSVEDCVICPDGTNKKKHAGFRACYCLDGFSRTDRFGACTICLEEGTNCTGKDYKTIKNGYSWNWDFKNASKAHYKRFIANLKNKTRYFTNSTLYMQYDMEIPKVFKCPRFDSCVASPGGVDVACAEEYRGWLCSKCKKDFYSIFNNCLPCPKKLFLFIEAVVVLSGCIGIYLIVLLQYKKRKNCSGDRRSFVDLLISRGKIILGFYQVVGEFFISLHDISWTGKLYIIGESLSILEMNVLRVFIRPQCFDEHLFIDPKVEFLIGIIFVIVVIFLGLIIYCIKAIAYRRNRSPSTEVQDVTAYQNDVKSKILGFVIIMLFLTYPPICKSIFQLYPRACETYCFDQNHEECITVLRSDYDVNCKNLLFYQYSAYIVTFLYIIAFPMVLLLLLKKYASDSPFLLPFWATKTYSAAHLTRRERQTNQKREGIPVWLDFLCENYKAQFWYWEILELTRKIAQTVLVTLLGWENKFTVLVTICISVLYLLLHARYLPMKSKSEQRLQMFSLTAILINVVVAAMNVPQEYSNVLNTFLIILNIVVLAIIAGEVFVGIFLLIKRSGLNKVITRIFQRSRQWLLQLREK</sequence>
<dbReference type="PRINTS" id="PR00019">
    <property type="entry name" value="LEURICHRPT"/>
</dbReference>
<feature type="transmembrane region" description="Helical" evidence="5">
    <location>
        <begin position="1144"/>
        <end position="1164"/>
    </location>
</feature>
<proteinExistence type="predicted"/>
<keyword evidence="4" id="KW-0325">Glycoprotein</keyword>
<keyword evidence="5" id="KW-0472">Membrane</keyword>
<dbReference type="InterPro" id="IPR009030">
    <property type="entry name" value="Growth_fac_rcpt_cys_sf"/>
</dbReference>
<accession>A0A9Q1BFP5</accession>
<reference evidence="6" key="1">
    <citation type="submission" date="2021-10" db="EMBL/GenBank/DDBJ databases">
        <title>Tropical sea cucumber genome reveals ecological adaptation and Cuvierian tubules defense mechanism.</title>
        <authorList>
            <person name="Chen T."/>
        </authorList>
    </citation>
    <scope>NUCLEOTIDE SEQUENCE</scope>
    <source>
        <strain evidence="6">Nanhai2018</strain>
        <tissue evidence="6">Muscle</tissue>
    </source>
</reference>
<name>A0A9Q1BFP5_HOLLE</name>
<dbReference type="InterPro" id="IPR003591">
    <property type="entry name" value="Leu-rich_rpt_typical-subtyp"/>
</dbReference>
<evidence type="ECO:0000256" key="1">
    <source>
        <dbReference type="ARBA" id="ARBA00022614"/>
    </source>
</evidence>
<feature type="transmembrane region" description="Helical" evidence="5">
    <location>
        <begin position="1043"/>
        <end position="1064"/>
    </location>
</feature>